<keyword evidence="3" id="KW-0963">Cytoplasm</keyword>
<dbReference type="InterPro" id="IPR000831">
    <property type="entry name" value="Trp_repress"/>
</dbReference>
<evidence type="ECO:0000256" key="3">
    <source>
        <dbReference type="ARBA" id="ARBA00022490"/>
    </source>
</evidence>
<reference evidence="8" key="1">
    <citation type="submission" date="2023-07" db="EMBL/GenBank/DDBJ databases">
        <title>Genome content predicts the carbon catabolic preferences of heterotrophic bacteria.</title>
        <authorList>
            <person name="Gralka M."/>
        </authorList>
    </citation>
    <scope>NUCLEOTIDE SEQUENCE</scope>
    <source>
        <strain evidence="8">I2M16</strain>
    </source>
</reference>
<keyword evidence="6" id="KW-0238">DNA-binding</keyword>
<dbReference type="PANTHER" id="PTHR38025">
    <property type="entry name" value="TRP OPERON REPRESSOR"/>
    <property type="match status" value="1"/>
</dbReference>
<dbReference type="Gene3D" id="1.10.1270.10">
    <property type="entry name" value="TrpR-like"/>
    <property type="match status" value="1"/>
</dbReference>
<evidence type="ECO:0000256" key="2">
    <source>
        <dbReference type="ARBA" id="ARBA00007027"/>
    </source>
</evidence>
<evidence type="ECO:0000256" key="6">
    <source>
        <dbReference type="ARBA" id="ARBA00023125"/>
    </source>
</evidence>
<dbReference type="Pfam" id="PF01371">
    <property type="entry name" value="Trp_repressor"/>
    <property type="match status" value="1"/>
</dbReference>
<evidence type="ECO:0000256" key="1">
    <source>
        <dbReference type="ARBA" id="ARBA00004496"/>
    </source>
</evidence>
<dbReference type="GO" id="GO:0003700">
    <property type="term" value="F:DNA-binding transcription factor activity"/>
    <property type="evidence" value="ECO:0007669"/>
    <property type="project" value="InterPro"/>
</dbReference>
<comment type="similarity">
    <text evidence="2">Belongs to the TrpR family.</text>
</comment>
<accession>A0AAW7XH85</accession>
<comment type="subcellular location">
    <subcellularLocation>
        <location evidence="1">Cytoplasm</location>
    </subcellularLocation>
</comment>
<name>A0AAW7XH85_9GAMM</name>
<evidence type="ECO:0000256" key="7">
    <source>
        <dbReference type="ARBA" id="ARBA00023163"/>
    </source>
</evidence>
<protein>
    <submittedName>
        <fullName evidence="8">Trp family transcriptional regulator</fullName>
    </submittedName>
</protein>
<evidence type="ECO:0000256" key="5">
    <source>
        <dbReference type="ARBA" id="ARBA00023015"/>
    </source>
</evidence>
<comment type="caution">
    <text evidence="8">The sequence shown here is derived from an EMBL/GenBank/DDBJ whole genome shotgun (WGS) entry which is preliminary data.</text>
</comment>
<evidence type="ECO:0000313" key="9">
    <source>
        <dbReference type="Proteomes" id="UP001169862"/>
    </source>
</evidence>
<dbReference type="AlphaFoldDB" id="A0AAW7XH85"/>
<dbReference type="Proteomes" id="UP001169862">
    <property type="component" value="Unassembled WGS sequence"/>
</dbReference>
<evidence type="ECO:0000256" key="4">
    <source>
        <dbReference type="ARBA" id="ARBA00022491"/>
    </source>
</evidence>
<dbReference type="SUPFAM" id="SSF48295">
    <property type="entry name" value="TrpR-like"/>
    <property type="match status" value="1"/>
</dbReference>
<dbReference type="InterPro" id="IPR013335">
    <property type="entry name" value="Trp_repress_bac"/>
</dbReference>
<keyword evidence="4" id="KW-0678">Repressor</keyword>
<dbReference type="GO" id="GO:0043565">
    <property type="term" value="F:sequence-specific DNA binding"/>
    <property type="evidence" value="ECO:0007669"/>
    <property type="project" value="InterPro"/>
</dbReference>
<gene>
    <name evidence="8" type="ORF">Q4490_09380</name>
</gene>
<keyword evidence="7" id="KW-0804">Transcription</keyword>
<organism evidence="8 9">
    <name type="scientific">Neptunomonas phycophila</name>
    <dbReference type="NCBI Taxonomy" id="1572645"/>
    <lineage>
        <taxon>Bacteria</taxon>
        <taxon>Pseudomonadati</taxon>
        <taxon>Pseudomonadota</taxon>
        <taxon>Gammaproteobacteria</taxon>
        <taxon>Oceanospirillales</taxon>
        <taxon>Oceanospirillaceae</taxon>
        <taxon>Neptunomonas</taxon>
    </lineage>
</organism>
<dbReference type="RefSeq" id="WP_075170979.1">
    <property type="nucleotide sequence ID" value="NZ_CAXHZV010000005.1"/>
</dbReference>
<proteinExistence type="inferred from homology"/>
<dbReference type="PANTHER" id="PTHR38025:SF1">
    <property type="entry name" value="TRP OPERON REPRESSOR"/>
    <property type="match status" value="1"/>
</dbReference>
<dbReference type="GO" id="GO:0005737">
    <property type="term" value="C:cytoplasm"/>
    <property type="evidence" value="ECO:0007669"/>
    <property type="project" value="UniProtKB-SubCell"/>
</dbReference>
<sequence length="83" mass="9149">MDKTNTENEHIAALVQHLLAIDSEASMESALRSLLTPSEFTEVTKRLQIFRMLEQGIPQRQIAETLGVGIATVTRGSRALKGE</sequence>
<dbReference type="InterPro" id="IPR010921">
    <property type="entry name" value="Trp_repressor/repl_initiator"/>
</dbReference>
<dbReference type="EMBL" id="JAUOPG010000005">
    <property type="protein sequence ID" value="MDO6453776.1"/>
    <property type="molecule type" value="Genomic_DNA"/>
</dbReference>
<evidence type="ECO:0000313" key="8">
    <source>
        <dbReference type="EMBL" id="MDO6453776.1"/>
    </source>
</evidence>
<keyword evidence="5" id="KW-0805">Transcription regulation</keyword>
<dbReference type="GeneID" id="89454853"/>
<dbReference type="InterPro" id="IPR038116">
    <property type="entry name" value="TrpR-like_sf"/>
</dbReference>